<evidence type="ECO:0000259" key="6">
    <source>
        <dbReference type="PROSITE" id="PS51198"/>
    </source>
</evidence>
<proteinExistence type="predicted"/>
<dbReference type="EMBL" id="UINC01041781">
    <property type="protein sequence ID" value="SVB43529.1"/>
    <property type="molecule type" value="Genomic_DNA"/>
</dbReference>
<accession>A0A382DZC9</accession>
<organism evidence="7">
    <name type="scientific">marine metagenome</name>
    <dbReference type="NCBI Taxonomy" id="408172"/>
    <lineage>
        <taxon>unclassified sequences</taxon>
        <taxon>metagenomes</taxon>
        <taxon>ecological metagenomes</taxon>
    </lineage>
</organism>
<keyword evidence="2" id="KW-0378">Hydrolase</keyword>
<dbReference type="PANTHER" id="PTHR11070:SF2">
    <property type="entry name" value="ATP-DEPENDENT DNA HELICASE SRS2"/>
    <property type="match status" value="1"/>
</dbReference>
<evidence type="ECO:0000313" key="7">
    <source>
        <dbReference type="EMBL" id="SVB43529.1"/>
    </source>
</evidence>
<evidence type="ECO:0000256" key="5">
    <source>
        <dbReference type="ARBA" id="ARBA00023125"/>
    </source>
</evidence>
<dbReference type="GO" id="GO:0005524">
    <property type="term" value="F:ATP binding"/>
    <property type="evidence" value="ECO:0007669"/>
    <property type="project" value="UniProtKB-KW"/>
</dbReference>
<evidence type="ECO:0000256" key="1">
    <source>
        <dbReference type="ARBA" id="ARBA00022741"/>
    </source>
</evidence>
<name>A0A382DZC9_9ZZZZ</name>
<dbReference type="GO" id="GO:0016787">
    <property type="term" value="F:hydrolase activity"/>
    <property type="evidence" value="ECO:0007669"/>
    <property type="project" value="UniProtKB-KW"/>
</dbReference>
<keyword evidence="5" id="KW-0238">DNA-binding</keyword>
<dbReference type="InterPro" id="IPR000212">
    <property type="entry name" value="DNA_helicase_UvrD/REP"/>
</dbReference>
<dbReference type="InterPro" id="IPR027417">
    <property type="entry name" value="P-loop_NTPase"/>
</dbReference>
<sequence>MNYTHGEEFRATSDQTEAICHDPAPLMILAGAGTGKTTTLLYRYIYLIENLGIKPGQILAITYTERAARELTDRLVEKIGEQVRDSTISTFHSFCYSLIQDYVSSENKLQLIEESESIYLILSNFDSLRPYHSEEFPLNPHKAVGEAIPFINRCRDEMLAPEDLNVNLIADSLTSSEQKNQLKDIRNIYEFYQDIKKSQGLVDYGDMIVQAWSLLKNDPSILSQIQKKIKHIIIDEFQDNNYALNQVIGLIGDKNKSITVVGDDDQTIYSFRGASKYNLDFFRKRYQSHPKYLRVTLNTSFRSHQQILDTANDVIKNNTERIEKYLVSFENKTGPKPKLIYAEIDDHP</sequence>
<dbReference type="Pfam" id="PF00580">
    <property type="entry name" value="UvrD-helicase"/>
    <property type="match status" value="1"/>
</dbReference>
<dbReference type="GO" id="GO:0003677">
    <property type="term" value="F:DNA binding"/>
    <property type="evidence" value="ECO:0007669"/>
    <property type="project" value="UniProtKB-KW"/>
</dbReference>
<evidence type="ECO:0000256" key="2">
    <source>
        <dbReference type="ARBA" id="ARBA00022801"/>
    </source>
</evidence>
<dbReference type="SUPFAM" id="SSF52540">
    <property type="entry name" value="P-loop containing nucleoside triphosphate hydrolases"/>
    <property type="match status" value="1"/>
</dbReference>
<dbReference type="GO" id="GO:0043138">
    <property type="term" value="F:3'-5' DNA helicase activity"/>
    <property type="evidence" value="ECO:0007669"/>
    <property type="project" value="TreeGrafter"/>
</dbReference>
<reference evidence="7" key="1">
    <citation type="submission" date="2018-05" db="EMBL/GenBank/DDBJ databases">
        <authorList>
            <person name="Lanie J.A."/>
            <person name="Ng W.-L."/>
            <person name="Kazmierczak K.M."/>
            <person name="Andrzejewski T.M."/>
            <person name="Davidsen T.M."/>
            <person name="Wayne K.J."/>
            <person name="Tettelin H."/>
            <person name="Glass J.I."/>
            <person name="Rusch D."/>
            <person name="Podicherti R."/>
            <person name="Tsui H.-C.T."/>
            <person name="Winkler M.E."/>
        </authorList>
    </citation>
    <scope>NUCLEOTIDE SEQUENCE</scope>
</reference>
<feature type="non-terminal residue" evidence="7">
    <location>
        <position position="348"/>
    </location>
</feature>
<evidence type="ECO:0000256" key="3">
    <source>
        <dbReference type="ARBA" id="ARBA00022806"/>
    </source>
</evidence>
<dbReference type="CDD" id="cd17932">
    <property type="entry name" value="DEXQc_UvrD"/>
    <property type="match status" value="1"/>
</dbReference>
<protein>
    <recommendedName>
        <fullName evidence="6">UvrD-like helicase ATP-binding domain-containing protein</fullName>
    </recommendedName>
</protein>
<feature type="domain" description="UvrD-like helicase ATP-binding" evidence="6">
    <location>
        <begin position="9"/>
        <end position="304"/>
    </location>
</feature>
<dbReference type="PANTHER" id="PTHR11070">
    <property type="entry name" value="UVRD / RECB / PCRA DNA HELICASE FAMILY MEMBER"/>
    <property type="match status" value="1"/>
</dbReference>
<evidence type="ECO:0000256" key="4">
    <source>
        <dbReference type="ARBA" id="ARBA00022840"/>
    </source>
</evidence>
<keyword evidence="4" id="KW-0067">ATP-binding</keyword>
<dbReference type="Gene3D" id="3.40.50.300">
    <property type="entry name" value="P-loop containing nucleotide triphosphate hydrolases"/>
    <property type="match status" value="2"/>
</dbReference>
<gene>
    <name evidence="7" type="ORF">METZ01_LOCUS196383</name>
</gene>
<dbReference type="AlphaFoldDB" id="A0A382DZC9"/>
<dbReference type="InterPro" id="IPR013986">
    <property type="entry name" value="DExx_box_DNA_helicase_dom_sf"/>
</dbReference>
<dbReference type="GO" id="GO:0000725">
    <property type="term" value="P:recombinational repair"/>
    <property type="evidence" value="ECO:0007669"/>
    <property type="project" value="TreeGrafter"/>
</dbReference>
<dbReference type="Gene3D" id="1.10.10.160">
    <property type="match status" value="1"/>
</dbReference>
<keyword evidence="3" id="KW-0347">Helicase</keyword>
<dbReference type="InterPro" id="IPR014016">
    <property type="entry name" value="UvrD-like_ATP-bd"/>
</dbReference>
<keyword evidence="1" id="KW-0547">Nucleotide-binding</keyword>
<dbReference type="PROSITE" id="PS51198">
    <property type="entry name" value="UVRD_HELICASE_ATP_BIND"/>
    <property type="match status" value="1"/>
</dbReference>